<proteinExistence type="predicted"/>
<dbReference type="AlphaFoldDB" id="A0A8X8Y3U2"/>
<dbReference type="PANTHER" id="PTHR31625">
    <property type="match status" value="1"/>
</dbReference>
<dbReference type="EMBL" id="PNBA02000005">
    <property type="protein sequence ID" value="KAG6424074.1"/>
    <property type="molecule type" value="Genomic_DNA"/>
</dbReference>
<evidence type="ECO:0000313" key="4">
    <source>
        <dbReference type="Proteomes" id="UP000298416"/>
    </source>
</evidence>
<keyword evidence="4" id="KW-1185">Reference proteome</keyword>
<gene>
    <name evidence="3" type="ORF">SASPL_114486</name>
</gene>
<name>A0A8X8Y3U2_SALSN</name>
<reference evidence="3" key="2">
    <citation type="submission" date="2020-08" db="EMBL/GenBank/DDBJ databases">
        <title>Plant Genome Project.</title>
        <authorList>
            <person name="Zhang R.-G."/>
        </authorList>
    </citation>
    <scope>NUCLEOTIDE SEQUENCE</scope>
    <source>
        <strain evidence="3">Huo1</strain>
        <tissue evidence="3">Leaf</tissue>
    </source>
</reference>
<evidence type="ECO:0000313" key="3">
    <source>
        <dbReference type="EMBL" id="KAG6424074.1"/>
    </source>
</evidence>
<keyword evidence="1" id="KW-0808">Transferase</keyword>
<dbReference type="InterPro" id="IPR023213">
    <property type="entry name" value="CAT-like_dom_sf"/>
</dbReference>
<reference evidence="3" key="1">
    <citation type="submission" date="2018-01" db="EMBL/GenBank/DDBJ databases">
        <authorList>
            <person name="Mao J.F."/>
        </authorList>
    </citation>
    <scope>NUCLEOTIDE SEQUENCE</scope>
    <source>
        <strain evidence="3">Huo1</strain>
        <tissue evidence="3">Leaf</tissue>
    </source>
</reference>
<comment type="caution">
    <text evidence="3">The sequence shown here is derived from an EMBL/GenBank/DDBJ whole genome shotgun (WGS) entry which is preliminary data.</text>
</comment>
<evidence type="ECO:0000256" key="1">
    <source>
        <dbReference type="ARBA" id="ARBA00022679"/>
    </source>
</evidence>
<sequence>MKSPEATLETPISFTISPRECRRLPEDENYKIDPLIALEATLFPGRGIRIGVSNHHYLGDARSMFRFVSANQSGGDEQFLNCSLPPLFDRSVFGDIKGINDNLWSTMRNIALTLSSWLVPTNRFISLLRRHGSTWSVVVKSAAAAGEVADEDATEVLLLPGDGRGLPNALVDPPVPVNYFRNCLGGGAATVEHKKLAAEEGFVAAAEAIADSIKNRVNNKEIFLGDLDSWLSEMSKLARLSTFGVFGSRNSICRMMILDGKGEELGGFVDG</sequence>
<evidence type="ECO:0000256" key="2">
    <source>
        <dbReference type="ARBA" id="ARBA00023315"/>
    </source>
</evidence>
<accession>A0A8X8Y3U2</accession>
<dbReference type="GO" id="GO:0016747">
    <property type="term" value="F:acyltransferase activity, transferring groups other than amino-acyl groups"/>
    <property type="evidence" value="ECO:0007669"/>
    <property type="project" value="UniProtKB-ARBA"/>
</dbReference>
<dbReference type="Gene3D" id="3.30.559.10">
    <property type="entry name" value="Chloramphenicol acetyltransferase-like domain"/>
    <property type="match status" value="2"/>
</dbReference>
<evidence type="ECO:0008006" key="5">
    <source>
        <dbReference type="Google" id="ProtNLM"/>
    </source>
</evidence>
<keyword evidence="2" id="KW-0012">Acyltransferase</keyword>
<protein>
    <recommendedName>
        <fullName evidence="5">Shikimate O-hydroxycinnamoyltransferase</fullName>
    </recommendedName>
</protein>
<organism evidence="3">
    <name type="scientific">Salvia splendens</name>
    <name type="common">Scarlet sage</name>
    <dbReference type="NCBI Taxonomy" id="180675"/>
    <lineage>
        <taxon>Eukaryota</taxon>
        <taxon>Viridiplantae</taxon>
        <taxon>Streptophyta</taxon>
        <taxon>Embryophyta</taxon>
        <taxon>Tracheophyta</taxon>
        <taxon>Spermatophyta</taxon>
        <taxon>Magnoliopsida</taxon>
        <taxon>eudicotyledons</taxon>
        <taxon>Gunneridae</taxon>
        <taxon>Pentapetalae</taxon>
        <taxon>asterids</taxon>
        <taxon>lamiids</taxon>
        <taxon>Lamiales</taxon>
        <taxon>Lamiaceae</taxon>
        <taxon>Nepetoideae</taxon>
        <taxon>Mentheae</taxon>
        <taxon>Salviinae</taxon>
        <taxon>Salvia</taxon>
        <taxon>Salvia subgen. Calosphace</taxon>
        <taxon>core Calosphace</taxon>
    </lineage>
</organism>
<dbReference type="Proteomes" id="UP000298416">
    <property type="component" value="Unassembled WGS sequence"/>
</dbReference>
<dbReference type="InterPro" id="IPR051504">
    <property type="entry name" value="Plant_metabolite_acyltrans"/>
</dbReference>